<gene>
    <name evidence="1" type="ORF">Ocin01_16828</name>
</gene>
<sequence length="171" mass="19353">MIFQAVVLLKKAMGRSGTRRCGLNSPLSDKMEIIFDLLRDVYLLYEHEWVPLIAVDIISISLNKLQLTEEETKNATALSFRKNESVCIFLKNSQDLQELLSKLWTSMRKSDREDVLAKGAYSLVQLISVAARLKTMDIFVDIVSSIRRSVNSEVVKNPGVTTIVSHVMSNY</sequence>
<dbReference type="EMBL" id="LJIJ01002320">
    <property type="protein sequence ID" value="ODM89854.1"/>
    <property type="molecule type" value="Genomic_DNA"/>
</dbReference>
<keyword evidence="2" id="KW-1185">Reference proteome</keyword>
<dbReference type="Proteomes" id="UP000094527">
    <property type="component" value="Unassembled WGS sequence"/>
</dbReference>
<comment type="caution">
    <text evidence="1">The sequence shown here is derived from an EMBL/GenBank/DDBJ whole genome shotgun (WGS) entry which is preliminary data.</text>
</comment>
<dbReference type="AlphaFoldDB" id="A0A1D2MAE6"/>
<organism evidence="1 2">
    <name type="scientific">Orchesella cincta</name>
    <name type="common">Springtail</name>
    <name type="synonym">Podura cincta</name>
    <dbReference type="NCBI Taxonomy" id="48709"/>
    <lineage>
        <taxon>Eukaryota</taxon>
        <taxon>Metazoa</taxon>
        <taxon>Ecdysozoa</taxon>
        <taxon>Arthropoda</taxon>
        <taxon>Hexapoda</taxon>
        <taxon>Collembola</taxon>
        <taxon>Entomobryomorpha</taxon>
        <taxon>Entomobryoidea</taxon>
        <taxon>Orchesellidae</taxon>
        <taxon>Orchesellinae</taxon>
        <taxon>Orchesella</taxon>
    </lineage>
</organism>
<accession>A0A1D2MAE6</accession>
<protein>
    <submittedName>
        <fullName evidence="1">Uncharacterized protein</fullName>
    </submittedName>
</protein>
<name>A0A1D2MAE6_ORCCI</name>
<reference evidence="1 2" key="1">
    <citation type="journal article" date="2016" name="Genome Biol. Evol.">
        <title>Gene Family Evolution Reflects Adaptation to Soil Environmental Stressors in the Genome of the Collembolan Orchesella cincta.</title>
        <authorList>
            <person name="Faddeeva-Vakhrusheva A."/>
            <person name="Derks M.F."/>
            <person name="Anvar S.Y."/>
            <person name="Agamennone V."/>
            <person name="Suring W."/>
            <person name="Smit S."/>
            <person name="van Straalen N.M."/>
            <person name="Roelofs D."/>
        </authorList>
    </citation>
    <scope>NUCLEOTIDE SEQUENCE [LARGE SCALE GENOMIC DNA]</scope>
    <source>
        <tissue evidence="1">Mixed pool</tissue>
    </source>
</reference>
<evidence type="ECO:0000313" key="2">
    <source>
        <dbReference type="Proteomes" id="UP000094527"/>
    </source>
</evidence>
<evidence type="ECO:0000313" key="1">
    <source>
        <dbReference type="EMBL" id="ODM89854.1"/>
    </source>
</evidence>
<proteinExistence type="predicted"/>